<dbReference type="OrthoDB" id="535024at2759"/>
<reference evidence="1 2" key="1">
    <citation type="journal article" date="2010" name="Science">
        <title>Genomic analysis of organismal complexity in the multicellular green alga Volvox carteri.</title>
        <authorList>
            <person name="Prochnik S.E."/>
            <person name="Umen J."/>
            <person name="Nedelcu A.M."/>
            <person name="Hallmann A."/>
            <person name="Miller S.M."/>
            <person name="Nishii I."/>
            <person name="Ferris P."/>
            <person name="Kuo A."/>
            <person name="Mitros T."/>
            <person name="Fritz-Laylin L.K."/>
            <person name="Hellsten U."/>
            <person name="Chapman J."/>
            <person name="Simakov O."/>
            <person name="Rensing S.A."/>
            <person name="Terry A."/>
            <person name="Pangilinan J."/>
            <person name="Kapitonov V."/>
            <person name="Jurka J."/>
            <person name="Salamov A."/>
            <person name="Shapiro H."/>
            <person name="Schmutz J."/>
            <person name="Grimwood J."/>
            <person name="Lindquist E."/>
            <person name="Lucas S."/>
            <person name="Grigoriev I.V."/>
            <person name="Schmitt R."/>
            <person name="Kirk D."/>
            <person name="Rokhsar D.S."/>
        </authorList>
    </citation>
    <scope>NUCLEOTIDE SEQUENCE [LARGE SCALE GENOMIC DNA]</scope>
    <source>
        <strain evidence="2">f. Nagariensis / Eve</strain>
    </source>
</reference>
<dbReference type="InParanoid" id="D8U0S4"/>
<keyword evidence="2" id="KW-1185">Reference proteome</keyword>
<evidence type="ECO:0000313" key="2">
    <source>
        <dbReference type="Proteomes" id="UP000001058"/>
    </source>
</evidence>
<organism evidence="2">
    <name type="scientific">Volvox carteri f. nagariensis</name>
    <dbReference type="NCBI Taxonomy" id="3068"/>
    <lineage>
        <taxon>Eukaryota</taxon>
        <taxon>Viridiplantae</taxon>
        <taxon>Chlorophyta</taxon>
        <taxon>core chlorophytes</taxon>
        <taxon>Chlorophyceae</taxon>
        <taxon>CS clade</taxon>
        <taxon>Chlamydomonadales</taxon>
        <taxon>Volvocaceae</taxon>
        <taxon>Volvox</taxon>
    </lineage>
</organism>
<proteinExistence type="predicted"/>
<gene>
    <name evidence="1" type="ORF">VOLCADRAFT_105435</name>
</gene>
<sequence>MAFRLCRDALVGPGKVTSRRMRPCSAVLPLAQQSFETNTDASRTARRSAAVTLLSAGLLCGQVMLPESALATVDTAKPQATLVAAAQPTPRPLLPNLMLAPPPLASTAVTSNGAAAVIEEAEEIVMDVVHFFQHSVEAVESTVHHLQVVHAMERLEGMPLNQVSGGRGEGAAQLKPAVVDLELLKAAMHPASSSLYGMTEYDEEQLVNSRLDSALDSVAQWQLRDVVDVGKLANALQDVQYSGPLDSRSLQREAPRLRRAVHWEAVAEAVRPPVLRQALNALAEPARRGAAGPFSELDIRTAIAAVRMDVVRDVLSPPKPSSQQSRVHSLDSSGLWTWDNIVTLANFSVDRSDFAPNTGIQWNLPGQLRLNSIPGQLINQLYPRSPPSID</sequence>
<dbReference type="Proteomes" id="UP000001058">
    <property type="component" value="Unassembled WGS sequence"/>
</dbReference>
<accession>D8U0S4</accession>
<evidence type="ECO:0000313" key="1">
    <source>
        <dbReference type="EMBL" id="EFJ46690.1"/>
    </source>
</evidence>
<name>D8U0S4_VOLCA</name>
<protein>
    <submittedName>
        <fullName evidence="1">Uncharacterized protein</fullName>
    </submittedName>
</protein>
<dbReference type="RefSeq" id="XP_002952219.1">
    <property type="nucleotide sequence ID" value="XM_002952173.1"/>
</dbReference>
<dbReference type="GeneID" id="9628470"/>
<dbReference type="AlphaFoldDB" id="D8U0S4"/>
<dbReference type="EMBL" id="GL378349">
    <property type="protein sequence ID" value="EFJ46690.1"/>
    <property type="molecule type" value="Genomic_DNA"/>
</dbReference>
<dbReference type="KEGG" id="vcn:VOLCADRAFT_105435"/>